<dbReference type="Pfam" id="PF00324">
    <property type="entry name" value="AA_permease"/>
    <property type="match status" value="1"/>
</dbReference>
<dbReference type="Gene3D" id="1.20.1740.10">
    <property type="entry name" value="Amino acid/polyamine transporter I"/>
    <property type="match status" value="1"/>
</dbReference>
<feature type="transmembrane region" description="Helical" evidence="8">
    <location>
        <begin position="120"/>
        <end position="138"/>
    </location>
</feature>
<proteinExistence type="predicted"/>
<feature type="region of interest" description="Disordered" evidence="7">
    <location>
        <begin position="469"/>
        <end position="489"/>
    </location>
</feature>
<feature type="transmembrane region" description="Helical" evidence="8">
    <location>
        <begin position="230"/>
        <end position="253"/>
    </location>
</feature>
<feature type="transmembrane region" description="Helical" evidence="8">
    <location>
        <begin position="354"/>
        <end position="374"/>
    </location>
</feature>
<feature type="transmembrane region" description="Helical" evidence="8">
    <location>
        <begin position="150"/>
        <end position="172"/>
    </location>
</feature>
<gene>
    <name evidence="10" type="ORF">D7024_03420</name>
</gene>
<dbReference type="PANTHER" id="PTHR43495">
    <property type="entry name" value="GABA PERMEASE"/>
    <property type="match status" value="1"/>
</dbReference>
<reference evidence="10 11" key="1">
    <citation type="submission" date="2018-10" db="EMBL/GenBank/DDBJ databases">
        <authorList>
            <person name="Grouzdev D.S."/>
            <person name="Krutkina M.S."/>
            <person name="Tourova T.P."/>
            <person name="Nazina T.N."/>
        </authorList>
    </citation>
    <scope>NUCLEOTIDE SEQUENCE [LARGE SCALE GENOMIC DNA]</scope>
    <source>
        <strain evidence="10 11">435</strain>
    </source>
</reference>
<dbReference type="PIRSF" id="PIRSF006060">
    <property type="entry name" value="AA_transporter"/>
    <property type="match status" value="1"/>
</dbReference>
<dbReference type="AlphaFoldDB" id="A0A494WS53"/>
<evidence type="ECO:0000256" key="4">
    <source>
        <dbReference type="ARBA" id="ARBA00022970"/>
    </source>
</evidence>
<dbReference type="PANTHER" id="PTHR43495:SF5">
    <property type="entry name" value="GAMMA-AMINOBUTYRIC ACID PERMEASE"/>
    <property type="match status" value="1"/>
</dbReference>
<comment type="caution">
    <text evidence="10">The sequence shown here is derived from an EMBL/GenBank/DDBJ whole genome shotgun (WGS) entry which is preliminary data.</text>
</comment>
<accession>A0A494WS53</accession>
<dbReference type="GO" id="GO:0055085">
    <property type="term" value="P:transmembrane transport"/>
    <property type="evidence" value="ECO:0007669"/>
    <property type="project" value="InterPro"/>
</dbReference>
<keyword evidence="11" id="KW-1185">Reference proteome</keyword>
<evidence type="ECO:0000256" key="1">
    <source>
        <dbReference type="ARBA" id="ARBA00004141"/>
    </source>
</evidence>
<name>A0A494WS53_9FIRM</name>
<keyword evidence="6 8" id="KW-0472">Membrane</keyword>
<dbReference type="Proteomes" id="UP000271256">
    <property type="component" value="Unassembled WGS sequence"/>
</dbReference>
<evidence type="ECO:0000313" key="10">
    <source>
        <dbReference type="EMBL" id="RKO66089.1"/>
    </source>
</evidence>
<evidence type="ECO:0000256" key="8">
    <source>
        <dbReference type="SAM" id="Phobius"/>
    </source>
</evidence>
<evidence type="ECO:0000259" key="9">
    <source>
        <dbReference type="Pfam" id="PF00324"/>
    </source>
</evidence>
<feature type="transmembrane region" description="Helical" evidence="8">
    <location>
        <begin position="40"/>
        <end position="59"/>
    </location>
</feature>
<feature type="transmembrane region" description="Helical" evidence="8">
    <location>
        <begin position="422"/>
        <end position="440"/>
    </location>
</feature>
<sequence length="489" mass="51467">MVNKKEGLSTRDLVLLALGTVVGGSFFLGSAVAIRAAGPSIIISFILGGILVYIILTALSEMTVANPVPGSFRTYAEQNFGPWLGFVVGWVYWTGLTLAMSSEATAASIFLHAWFPEIPIGIIASLIIVVVTLLNLVGPRLFARLESSLAAFKLLALVGFVVAGLSLILGMVPAKPAVGLGELRKEFFLAGGLGGIAGSMLIVMFTYAGFEVVGLAAPETRNPLKTIPQAIAYTVISLVGLYLAVMATLLPLIPTNVLSAERSPLVMALEAHGLRWAGQLFNVVMLSAILSTMLAATFGLGRMTQSLALEGHAPSWLKEPAASAGVPRRGILFSGAAMLAGVSLSYLLPKGIYLFLVASGGFSLLLAYVIIMATHYRFRKAWGCPPTGRCQLPGYPYTTLGGLAALLAIMASMPLIPGQGAGLLAGLALTGVYSLGYLVFKVWAPRARKAVLIRPGDVQPEAAWEIGEELLPPADATKETQTPDSIERD</sequence>
<evidence type="ECO:0000313" key="11">
    <source>
        <dbReference type="Proteomes" id="UP000271256"/>
    </source>
</evidence>
<feature type="transmembrane region" description="Helical" evidence="8">
    <location>
        <begin position="187"/>
        <end position="210"/>
    </location>
</feature>
<comment type="subcellular location">
    <subcellularLocation>
        <location evidence="1">Membrane</location>
        <topology evidence="1">Multi-pass membrane protein</topology>
    </subcellularLocation>
</comment>
<evidence type="ECO:0000256" key="2">
    <source>
        <dbReference type="ARBA" id="ARBA00022448"/>
    </source>
</evidence>
<protein>
    <submittedName>
        <fullName evidence="10">Amino acid permease</fullName>
    </submittedName>
</protein>
<dbReference type="GO" id="GO:0016020">
    <property type="term" value="C:membrane"/>
    <property type="evidence" value="ECO:0007669"/>
    <property type="project" value="UniProtKB-SubCell"/>
</dbReference>
<feature type="transmembrane region" description="Helical" evidence="8">
    <location>
        <begin position="80"/>
        <end position="100"/>
    </location>
</feature>
<evidence type="ECO:0000256" key="3">
    <source>
        <dbReference type="ARBA" id="ARBA00022692"/>
    </source>
</evidence>
<dbReference type="EMBL" id="RBWE01000001">
    <property type="protein sequence ID" value="RKO66089.1"/>
    <property type="molecule type" value="Genomic_DNA"/>
</dbReference>
<dbReference type="RefSeq" id="WP_121450534.1">
    <property type="nucleotide sequence ID" value="NZ_RBWE01000001.1"/>
</dbReference>
<keyword evidence="3 8" id="KW-0812">Transmembrane</keyword>
<feature type="domain" description="Amino acid permease/ SLC12A" evidence="9">
    <location>
        <begin position="13"/>
        <end position="417"/>
    </location>
</feature>
<evidence type="ECO:0000256" key="6">
    <source>
        <dbReference type="ARBA" id="ARBA00023136"/>
    </source>
</evidence>
<feature type="transmembrane region" description="Helical" evidence="8">
    <location>
        <begin position="273"/>
        <end position="296"/>
    </location>
</feature>
<organism evidence="10 11">
    <name type="scientific">Desulfofundulus salinus</name>
    <dbReference type="NCBI Taxonomy" id="2419843"/>
    <lineage>
        <taxon>Bacteria</taxon>
        <taxon>Bacillati</taxon>
        <taxon>Bacillota</taxon>
        <taxon>Clostridia</taxon>
        <taxon>Eubacteriales</taxon>
        <taxon>Peptococcaceae</taxon>
        <taxon>Desulfofundulus</taxon>
    </lineage>
</organism>
<keyword evidence="4" id="KW-0029">Amino-acid transport</keyword>
<feature type="transmembrane region" description="Helical" evidence="8">
    <location>
        <begin position="12"/>
        <end position="34"/>
    </location>
</feature>
<feature type="transmembrane region" description="Helical" evidence="8">
    <location>
        <begin position="395"/>
        <end position="416"/>
    </location>
</feature>
<keyword evidence="5 8" id="KW-1133">Transmembrane helix</keyword>
<dbReference type="GO" id="GO:0006865">
    <property type="term" value="P:amino acid transport"/>
    <property type="evidence" value="ECO:0007669"/>
    <property type="project" value="UniProtKB-KW"/>
</dbReference>
<feature type="compositionally biased region" description="Polar residues" evidence="7">
    <location>
        <begin position="479"/>
        <end position="489"/>
    </location>
</feature>
<evidence type="ECO:0000256" key="5">
    <source>
        <dbReference type="ARBA" id="ARBA00022989"/>
    </source>
</evidence>
<dbReference type="InterPro" id="IPR004841">
    <property type="entry name" value="AA-permease/SLC12A_dom"/>
</dbReference>
<dbReference type="OrthoDB" id="9780162at2"/>
<feature type="transmembrane region" description="Helical" evidence="8">
    <location>
        <begin position="330"/>
        <end position="348"/>
    </location>
</feature>
<evidence type="ECO:0000256" key="7">
    <source>
        <dbReference type="SAM" id="MobiDB-lite"/>
    </source>
</evidence>
<keyword evidence="2" id="KW-0813">Transport</keyword>